<keyword evidence="2" id="KW-1185">Reference proteome</keyword>
<evidence type="ECO:0000313" key="1">
    <source>
        <dbReference type="EMBL" id="MEZ6853093.1"/>
    </source>
</evidence>
<dbReference type="RefSeq" id="WP_371150254.1">
    <property type="nucleotide sequence ID" value="NZ_JBFSOO010000003.1"/>
</dbReference>
<evidence type="ECO:0000313" key="2">
    <source>
        <dbReference type="Proteomes" id="UP001568358"/>
    </source>
</evidence>
<dbReference type="Proteomes" id="UP001568358">
    <property type="component" value="Unassembled WGS sequence"/>
</dbReference>
<organism evidence="1 2">
    <name type="scientific">Halodesulfovibrio aestuarii</name>
    <dbReference type="NCBI Taxonomy" id="126333"/>
    <lineage>
        <taxon>Bacteria</taxon>
        <taxon>Pseudomonadati</taxon>
        <taxon>Thermodesulfobacteriota</taxon>
        <taxon>Desulfovibrionia</taxon>
        <taxon>Desulfovibrionales</taxon>
        <taxon>Desulfovibrionaceae</taxon>
        <taxon>Halodesulfovibrio</taxon>
    </lineage>
</organism>
<accession>A0ABV4JUF0</accession>
<proteinExistence type="predicted"/>
<protein>
    <submittedName>
        <fullName evidence="1">Uncharacterized protein</fullName>
    </submittedName>
</protein>
<gene>
    <name evidence="1" type="ORF">AB2Z07_06065</name>
</gene>
<dbReference type="EMBL" id="JBFSOO010000003">
    <property type="protein sequence ID" value="MEZ6853093.1"/>
    <property type="molecule type" value="Genomic_DNA"/>
</dbReference>
<name>A0ABV4JUF0_9BACT</name>
<comment type="caution">
    <text evidence="1">The sequence shown here is derived from an EMBL/GenBank/DDBJ whole genome shotgun (WGS) entry which is preliminary data.</text>
</comment>
<sequence length="305" mass="33624">MSRVISMCEELRRQAIEHLFQMSSFRKSWDAQWQKDISCLLSGSKNNGQGLIDLGDHLSNVFLTTKGEGRNGGGSSGQASLSAGGAGWEGLVTWYLNLGLAGSRAVAIKSSKKLVPAPFYESIRVTYGTHGTNTESDILVLVFPEQEQVDLPDIDDANTLATHLATHEFSKCSLGVVQCKTNWNDNAQIPMLWDMLYSADTFRNNKISVGTTSYNIKSLNNFTYSFVTVPTSRGAFKANSTPVLRVNNLSGGNYWGKPSKQSVAFSLKEIFNNNFGESCKSFLENANKTMDNLDSQYAYFKLNVD</sequence>
<reference evidence="1 2" key="1">
    <citation type="submission" date="2024-07" db="EMBL/GenBank/DDBJ databases">
        <title>Active virus-host system and metabolic interactions in a Lokiarchaeon culture.</title>
        <authorList>
            <person name="Ponce Toledo R.I."/>
            <person name="Rodrigues Oliveira T."/>
            <person name="Schleper C."/>
        </authorList>
    </citation>
    <scope>NUCLEOTIDE SEQUENCE [LARGE SCALE GENOMIC DNA]</scope>
    <source>
        <strain evidence="1 2">B35</strain>
    </source>
</reference>